<dbReference type="AlphaFoldDB" id="A0A074YEB9"/>
<dbReference type="GO" id="GO:0005886">
    <property type="term" value="C:plasma membrane"/>
    <property type="evidence" value="ECO:0007669"/>
    <property type="project" value="TreeGrafter"/>
</dbReference>
<dbReference type="STRING" id="1043002.A0A074YEB9"/>
<dbReference type="GO" id="GO:0120009">
    <property type="term" value="P:intermembrane lipid transfer"/>
    <property type="evidence" value="ECO:0007669"/>
    <property type="project" value="UniProtKB-ARBA"/>
</dbReference>
<evidence type="ECO:0000256" key="5">
    <source>
        <dbReference type="SAM" id="MobiDB-lite"/>
    </source>
</evidence>
<protein>
    <recommendedName>
        <fullName evidence="6">PH domain-containing protein</fullName>
    </recommendedName>
</protein>
<keyword evidence="3" id="KW-0445">Lipid transport</keyword>
<dbReference type="GO" id="GO:0030011">
    <property type="term" value="P:maintenance of cell polarity"/>
    <property type="evidence" value="ECO:0007669"/>
    <property type="project" value="TreeGrafter"/>
</dbReference>
<name>A0A074YEB9_AURPU</name>
<evidence type="ECO:0000259" key="6">
    <source>
        <dbReference type="PROSITE" id="PS50003"/>
    </source>
</evidence>
<dbReference type="InterPro" id="IPR037239">
    <property type="entry name" value="OSBP_sf"/>
</dbReference>
<keyword evidence="2" id="KW-0813">Transport</keyword>
<dbReference type="FunFam" id="2.30.29.30:FF:000369">
    <property type="entry name" value="Oxysterol binding protein"/>
    <property type="match status" value="1"/>
</dbReference>
<feature type="region of interest" description="Disordered" evidence="5">
    <location>
        <begin position="46"/>
        <end position="89"/>
    </location>
</feature>
<comment type="similarity">
    <text evidence="1">Belongs to the OSBP family.</text>
</comment>
<dbReference type="GO" id="GO:0006897">
    <property type="term" value="P:endocytosis"/>
    <property type="evidence" value="ECO:0007669"/>
    <property type="project" value="TreeGrafter"/>
</dbReference>
<proteinExistence type="inferred from homology"/>
<keyword evidence="8" id="KW-1185">Reference proteome</keyword>
<feature type="domain" description="PH" evidence="6">
    <location>
        <begin position="216"/>
        <end position="310"/>
    </location>
</feature>
<dbReference type="GO" id="GO:0032541">
    <property type="term" value="C:cortical endoplasmic reticulum"/>
    <property type="evidence" value="ECO:0007669"/>
    <property type="project" value="TreeGrafter"/>
</dbReference>
<dbReference type="InterPro" id="IPR000648">
    <property type="entry name" value="Oxysterol-bd"/>
</dbReference>
<gene>
    <name evidence="7" type="ORF">M438DRAFT_272264</name>
</gene>
<dbReference type="SUPFAM" id="SSF101576">
    <property type="entry name" value="Supernatant protein factor (SPF), C-terminal domain"/>
    <property type="match status" value="1"/>
</dbReference>
<dbReference type="Pfam" id="PF01237">
    <property type="entry name" value="Oxysterol_BP"/>
    <property type="match status" value="1"/>
</dbReference>
<dbReference type="CDD" id="cd13289">
    <property type="entry name" value="PH_Osh3p_yeast"/>
    <property type="match status" value="1"/>
</dbReference>
<evidence type="ECO:0000313" key="8">
    <source>
        <dbReference type="Proteomes" id="UP000030706"/>
    </source>
</evidence>
<dbReference type="PROSITE" id="PS50003">
    <property type="entry name" value="PH_DOMAIN"/>
    <property type="match status" value="1"/>
</dbReference>
<reference evidence="7 8" key="1">
    <citation type="journal article" date="2014" name="BMC Genomics">
        <title>Genome sequencing of four Aureobasidium pullulans varieties: biotechnological potential, stress tolerance, and description of new species.</title>
        <authorList>
            <person name="Gostin Ar C."/>
            <person name="Ohm R.A."/>
            <person name="Kogej T."/>
            <person name="Sonjak S."/>
            <person name="Turk M."/>
            <person name="Zajc J."/>
            <person name="Zalar P."/>
            <person name="Grube M."/>
            <person name="Sun H."/>
            <person name="Han J."/>
            <person name="Sharma A."/>
            <person name="Chiniquy J."/>
            <person name="Ngan C.Y."/>
            <person name="Lipzen A."/>
            <person name="Barry K."/>
            <person name="Grigoriev I.V."/>
            <person name="Gunde-Cimerman N."/>
        </authorList>
    </citation>
    <scope>NUCLEOTIDE SEQUENCE [LARGE SCALE GENOMIC DNA]</scope>
    <source>
        <strain evidence="7 8">EXF-150</strain>
    </source>
</reference>
<dbReference type="InterPro" id="IPR011993">
    <property type="entry name" value="PH-like_dom_sf"/>
</dbReference>
<dbReference type="SMART" id="SM00233">
    <property type="entry name" value="PH"/>
    <property type="match status" value="1"/>
</dbReference>
<dbReference type="GO" id="GO:0006887">
    <property type="term" value="P:exocytosis"/>
    <property type="evidence" value="ECO:0007669"/>
    <property type="project" value="TreeGrafter"/>
</dbReference>
<accession>A0A074YEB9</accession>
<evidence type="ECO:0000256" key="2">
    <source>
        <dbReference type="ARBA" id="ARBA00022448"/>
    </source>
</evidence>
<dbReference type="GeneID" id="40742858"/>
<feature type="compositionally biased region" description="Low complexity" evidence="5">
    <location>
        <begin position="555"/>
        <end position="570"/>
    </location>
</feature>
<dbReference type="GO" id="GO:0005829">
    <property type="term" value="C:cytosol"/>
    <property type="evidence" value="ECO:0007669"/>
    <property type="project" value="TreeGrafter"/>
</dbReference>
<dbReference type="Pfam" id="PF15409">
    <property type="entry name" value="PH_8"/>
    <property type="match status" value="1"/>
</dbReference>
<dbReference type="Gene3D" id="2.30.29.30">
    <property type="entry name" value="Pleckstrin-homology domain (PH domain)/Phosphotyrosine-binding domain (PTB)"/>
    <property type="match status" value="1"/>
</dbReference>
<feature type="region of interest" description="Disordered" evidence="5">
    <location>
        <begin position="541"/>
        <end position="619"/>
    </location>
</feature>
<evidence type="ECO:0000256" key="1">
    <source>
        <dbReference type="ARBA" id="ARBA00008842"/>
    </source>
</evidence>
<dbReference type="InterPro" id="IPR036598">
    <property type="entry name" value="GOLD_dom_sf"/>
</dbReference>
<evidence type="ECO:0000256" key="3">
    <source>
        <dbReference type="ARBA" id="ARBA00023055"/>
    </source>
</evidence>
<feature type="compositionally biased region" description="Low complexity" evidence="5">
    <location>
        <begin position="438"/>
        <end position="454"/>
    </location>
</feature>
<feature type="region of interest" description="Disordered" evidence="5">
    <location>
        <begin position="431"/>
        <end position="459"/>
    </location>
</feature>
<feature type="region of interest" description="Disordered" evidence="5">
    <location>
        <begin position="153"/>
        <end position="187"/>
    </location>
</feature>
<dbReference type="SUPFAM" id="SSF50729">
    <property type="entry name" value="PH domain-like"/>
    <property type="match status" value="1"/>
</dbReference>
<keyword evidence="4" id="KW-0446">Lipid-binding</keyword>
<evidence type="ECO:0000256" key="4">
    <source>
        <dbReference type="ARBA" id="ARBA00023121"/>
    </source>
</evidence>
<dbReference type="EMBL" id="KL584981">
    <property type="protein sequence ID" value="KEQ85171.1"/>
    <property type="molecule type" value="Genomic_DNA"/>
</dbReference>
<dbReference type="SUPFAM" id="SSF144000">
    <property type="entry name" value="Oxysterol-binding protein-like"/>
    <property type="match status" value="1"/>
</dbReference>
<sequence>MEDLQIHSRSYIVRWVHVNEGHSIGWSVQPHKKSINFGIFKHPGTKNGLAPGMPTSSSATLEPPPSAHSNDDAASEGKKRRGSVAKHEASTVMEKLHNIGLRCVEWIGNCEADKVRVGTYDVAPGQGGMYGLVFDNTFSKTVSKTATLVLMTHPTNAPPKSRAQLKAQPSTPNLKCSPRIAPSPGASVESLGKELENNTQAAKGQRSSFHKSLAPHDIHTGTLYKRRRKKGQGYARRFFSLDFTSGTLSYYRNSHASALRGAVPLSLVAVGADSKTREFSVDSGAEVWHLRAGNNKDFEEWREVLERASATAVSGPSTPAVFTQGRNPFPGASDAVTSVEWERAEEIVSRISGSRDALRRLAQDTDVKISPSVVAAASPSASSVESFANPFFAESDTASVSAPSERLPFWKRKPSAASNSASPAMFMRKTSGQQLTVPDGSGSPSTSHPTSPVPNYSNKQPITASITMQETHERCLALLRDLDNVVNDFSALLAESKARRMPINPNLLAPAASRMSIDSVSSQEFFDAEDVPSQLLSIRRSSEATREDDDQDFQDVTSNGGDSDTSSDVGDATELSNDTAGAPSETSLFPTKPTPLTSALPKVTYRSTISPPKQPPPSLIGFLRKNAGKDLSTVSMPVTANEPLSALQRLAEPFESVDLLHKASSLSSPDKSLDRLIYVAAFAISNFASNRVKERAIRKPFNPMLGETYELVRSDLGFRFVSEKVCHRPVRMAFQADALDSAWSLSQSQQPTQKFWGKSAELNTEGKVRLILHNVNGEKYSWTLATCFLRNVIAGEKYVEPVESMTIVNETTGAKAVATFKAGGLFSGRSEEVTTQFYDTTSSSPLSSMLVGKWTESLQRTDTGETIWTAGPLVPNAPKVYGYTSFAACLNQLDEIDKKAISSTDSRLRPDQRALEDGKTDEAEALKARLEERQRARRKVLESHGVEWKPRFFEIVKGEEGDEEVWRLSTGKNGYWECRDKGEWKDVETVFET</sequence>
<dbReference type="GO" id="GO:0097038">
    <property type="term" value="C:perinuclear endoplasmic reticulum"/>
    <property type="evidence" value="ECO:0007669"/>
    <property type="project" value="TreeGrafter"/>
</dbReference>
<dbReference type="PANTHER" id="PTHR10972:SF203">
    <property type="entry name" value="OXYSTEROL-BINDING PROTEIN HOMOLOG 3"/>
    <property type="match status" value="1"/>
</dbReference>
<feature type="compositionally biased region" description="Polar residues" evidence="5">
    <location>
        <begin position="574"/>
        <end position="597"/>
    </location>
</feature>
<dbReference type="RefSeq" id="XP_029761358.1">
    <property type="nucleotide sequence ID" value="XM_029900552.1"/>
</dbReference>
<evidence type="ECO:0000313" key="7">
    <source>
        <dbReference type="EMBL" id="KEQ85171.1"/>
    </source>
</evidence>
<dbReference type="Gene3D" id="3.30.70.3490">
    <property type="match status" value="1"/>
</dbReference>
<organism evidence="7 8">
    <name type="scientific">Aureobasidium pullulans EXF-150</name>
    <dbReference type="NCBI Taxonomy" id="1043002"/>
    <lineage>
        <taxon>Eukaryota</taxon>
        <taxon>Fungi</taxon>
        <taxon>Dikarya</taxon>
        <taxon>Ascomycota</taxon>
        <taxon>Pezizomycotina</taxon>
        <taxon>Dothideomycetes</taxon>
        <taxon>Dothideomycetidae</taxon>
        <taxon>Dothideales</taxon>
        <taxon>Saccotheciaceae</taxon>
        <taxon>Aureobasidium</taxon>
    </lineage>
</organism>
<dbReference type="OrthoDB" id="1854502at2759"/>
<dbReference type="GO" id="GO:0032934">
    <property type="term" value="F:sterol binding"/>
    <property type="evidence" value="ECO:0007669"/>
    <property type="project" value="TreeGrafter"/>
</dbReference>
<dbReference type="InterPro" id="IPR041680">
    <property type="entry name" value="PH_8"/>
</dbReference>
<dbReference type="HOGENOM" id="CLU_007105_4_0_1"/>
<dbReference type="FunFam" id="2.40.160.120:FF:000001">
    <property type="entry name" value="Oxysterol-binding protein"/>
    <property type="match status" value="1"/>
</dbReference>
<dbReference type="Proteomes" id="UP000030706">
    <property type="component" value="Unassembled WGS sequence"/>
</dbReference>
<dbReference type="PANTHER" id="PTHR10972">
    <property type="entry name" value="OXYSTEROL-BINDING PROTEIN-RELATED"/>
    <property type="match status" value="1"/>
</dbReference>
<dbReference type="GO" id="GO:0034727">
    <property type="term" value="P:piecemeal microautophagy of the nucleus"/>
    <property type="evidence" value="ECO:0007669"/>
    <property type="project" value="TreeGrafter"/>
</dbReference>
<dbReference type="InterPro" id="IPR001849">
    <property type="entry name" value="PH_domain"/>
</dbReference>
<dbReference type="Gene3D" id="2.40.160.120">
    <property type="match status" value="1"/>
</dbReference>
<dbReference type="GO" id="GO:0035621">
    <property type="term" value="P:ER to Golgi ceramide transport"/>
    <property type="evidence" value="ECO:0007669"/>
    <property type="project" value="TreeGrafter"/>
</dbReference>